<feature type="domain" description="DUF1206" evidence="2">
    <location>
        <begin position="4"/>
        <end position="70"/>
    </location>
</feature>
<evidence type="ECO:0000256" key="1">
    <source>
        <dbReference type="SAM" id="Phobius"/>
    </source>
</evidence>
<dbReference type="Proteomes" id="UP001597347">
    <property type="component" value="Unassembled WGS sequence"/>
</dbReference>
<dbReference type="EMBL" id="JBHUEA010000021">
    <property type="protein sequence ID" value="MFD1722467.1"/>
    <property type="molecule type" value="Genomic_DNA"/>
</dbReference>
<keyword evidence="1" id="KW-1133">Transmembrane helix</keyword>
<feature type="transmembrane region" description="Helical" evidence="1">
    <location>
        <begin position="91"/>
        <end position="109"/>
    </location>
</feature>
<keyword evidence="4" id="KW-1185">Reference proteome</keyword>
<dbReference type="Pfam" id="PF06724">
    <property type="entry name" value="DUF1206"/>
    <property type="match status" value="3"/>
</dbReference>
<keyword evidence="1" id="KW-0472">Membrane</keyword>
<protein>
    <submittedName>
        <fullName evidence="3">DUF1206 domain-containing protein</fullName>
    </submittedName>
</protein>
<feature type="transmembrane region" description="Helical" evidence="1">
    <location>
        <begin position="129"/>
        <end position="150"/>
    </location>
</feature>
<dbReference type="InterPro" id="IPR009597">
    <property type="entry name" value="DUF1206"/>
</dbReference>
<accession>A0ABW4LHA1</accession>
<name>A0ABW4LHA1_9MICO</name>
<reference evidence="4" key="1">
    <citation type="journal article" date="2019" name="Int. J. Syst. Evol. Microbiol.">
        <title>The Global Catalogue of Microorganisms (GCM) 10K type strain sequencing project: providing services to taxonomists for standard genome sequencing and annotation.</title>
        <authorList>
            <consortium name="The Broad Institute Genomics Platform"/>
            <consortium name="The Broad Institute Genome Sequencing Center for Infectious Disease"/>
            <person name="Wu L."/>
            <person name="Ma J."/>
        </authorList>
    </citation>
    <scope>NUCLEOTIDE SEQUENCE [LARGE SCALE GENOMIC DNA]</scope>
    <source>
        <strain evidence="4">CGMCC 1.12471</strain>
    </source>
</reference>
<feature type="domain" description="DUF1206" evidence="2">
    <location>
        <begin position="87"/>
        <end position="151"/>
    </location>
</feature>
<comment type="caution">
    <text evidence="3">The sequence shown here is derived from an EMBL/GenBank/DDBJ whole genome shotgun (WGS) entry which is preliminary data.</text>
</comment>
<sequence length="250" mass="25804">MARAGYGGSAVLRLLIGVLALLLALRAPGAQPDVSGAFGAVARVPGGVVLLGLVAIGEAALAVWLVVAGILSSSSHTLERWRQRLVYWGRAVFYGVVATTAARFALGAHENSARSEHRAERHLLDAPGGPVVLALLGATVLVVGVGMVWVGGSLRFRRTIHVPASRGRRRCVLVVGAVGYVVRGITLAVVGVLVAGGAFTDDPHRSDGLAGALDWLAADPVGRIVLALLGAGWIVSAVYSALRIRIARLG</sequence>
<organism evidence="3 4">
    <name type="scientific">Amnibacterium endophyticum</name>
    <dbReference type="NCBI Taxonomy" id="2109337"/>
    <lineage>
        <taxon>Bacteria</taxon>
        <taxon>Bacillati</taxon>
        <taxon>Actinomycetota</taxon>
        <taxon>Actinomycetes</taxon>
        <taxon>Micrococcales</taxon>
        <taxon>Microbacteriaceae</taxon>
        <taxon>Amnibacterium</taxon>
    </lineage>
</organism>
<evidence type="ECO:0000313" key="4">
    <source>
        <dbReference type="Proteomes" id="UP001597347"/>
    </source>
</evidence>
<gene>
    <name evidence="3" type="ORF">ACFSBI_12990</name>
</gene>
<keyword evidence="1" id="KW-0812">Transmembrane</keyword>
<dbReference type="RefSeq" id="WP_377935594.1">
    <property type="nucleotide sequence ID" value="NZ_JBHUEA010000021.1"/>
</dbReference>
<evidence type="ECO:0000259" key="2">
    <source>
        <dbReference type="Pfam" id="PF06724"/>
    </source>
</evidence>
<feature type="transmembrane region" description="Helical" evidence="1">
    <location>
        <begin position="171"/>
        <end position="200"/>
    </location>
</feature>
<proteinExistence type="predicted"/>
<evidence type="ECO:0000313" key="3">
    <source>
        <dbReference type="EMBL" id="MFD1722467.1"/>
    </source>
</evidence>
<feature type="transmembrane region" description="Helical" evidence="1">
    <location>
        <begin position="220"/>
        <end position="242"/>
    </location>
</feature>
<feature type="domain" description="DUF1206" evidence="2">
    <location>
        <begin position="178"/>
        <end position="242"/>
    </location>
</feature>
<feature type="transmembrane region" description="Helical" evidence="1">
    <location>
        <begin position="48"/>
        <end position="71"/>
    </location>
</feature>